<evidence type="ECO:0000256" key="4">
    <source>
        <dbReference type="RuleBase" id="RU367022"/>
    </source>
</evidence>
<comment type="similarity">
    <text evidence="4">Belongs to the copper transporter (Ctr) (TC 1.A.56) family. SLC31A subfamily.</text>
</comment>
<dbReference type="OrthoDB" id="73901at2759"/>
<keyword evidence="6" id="KW-1185">Reference proteome</keyword>
<keyword evidence="4" id="KW-0813">Transport</keyword>
<evidence type="ECO:0000256" key="2">
    <source>
        <dbReference type="ARBA" id="ARBA00022989"/>
    </source>
</evidence>
<dbReference type="InterPro" id="IPR007274">
    <property type="entry name" value="Cop_transporter"/>
</dbReference>
<dbReference type="GO" id="GO:0005375">
    <property type="term" value="F:copper ion transmembrane transporter activity"/>
    <property type="evidence" value="ECO:0007669"/>
    <property type="project" value="UniProtKB-UniRule"/>
</dbReference>
<feature type="transmembrane region" description="Helical" evidence="4">
    <location>
        <begin position="66"/>
        <end position="84"/>
    </location>
</feature>
<gene>
    <name evidence="5" type="ORF">BJ085DRAFT_28851</name>
</gene>
<evidence type="ECO:0000313" key="5">
    <source>
        <dbReference type="EMBL" id="RKP34375.1"/>
    </source>
</evidence>
<reference evidence="6" key="1">
    <citation type="journal article" date="2018" name="Nat. Microbiol.">
        <title>Leveraging single-cell genomics to expand the fungal tree of life.</title>
        <authorList>
            <person name="Ahrendt S.R."/>
            <person name="Quandt C.A."/>
            <person name="Ciobanu D."/>
            <person name="Clum A."/>
            <person name="Salamov A."/>
            <person name="Andreopoulos B."/>
            <person name="Cheng J.F."/>
            <person name="Woyke T."/>
            <person name="Pelin A."/>
            <person name="Henrissat B."/>
            <person name="Reynolds N.K."/>
            <person name="Benny G.L."/>
            <person name="Smith M.E."/>
            <person name="James T.Y."/>
            <person name="Grigoriev I.V."/>
        </authorList>
    </citation>
    <scope>NUCLEOTIDE SEQUENCE [LARGE SCALE GENOMIC DNA]</scope>
    <source>
        <strain evidence="6">RSA 468</strain>
    </source>
</reference>
<protein>
    <recommendedName>
        <fullName evidence="4">Copper transport protein</fullName>
    </recommendedName>
</protein>
<dbReference type="Proteomes" id="UP000268162">
    <property type="component" value="Unassembled WGS sequence"/>
</dbReference>
<evidence type="ECO:0000313" key="6">
    <source>
        <dbReference type="Proteomes" id="UP000268162"/>
    </source>
</evidence>
<accession>A0A4P9ZMM8</accession>
<keyword evidence="3 4" id="KW-0472">Membrane</keyword>
<evidence type="ECO:0000256" key="3">
    <source>
        <dbReference type="ARBA" id="ARBA00023136"/>
    </source>
</evidence>
<dbReference type="Pfam" id="PF04145">
    <property type="entry name" value="Ctr"/>
    <property type="match status" value="1"/>
</dbReference>
<organism evidence="5 6">
    <name type="scientific">Dimargaris cristalligena</name>
    <dbReference type="NCBI Taxonomy" id="215637"/>
    <lineage>
        <taxon>Eukaryota</taxon>
        <taxon>Fungi</taxon>
        <taxon>Fungi incertae sedis</taxon>
        <taxon>Zoopagomycota</taxon>
        <taxon>Kickxellomycotina</taxon>
        <taxon>Dimargaritomycetes</taxon>
        <taxon>Dimargaritales</taxon>
        <taxon>Dimargaritaceae</taxon>
        <taxon>Dimargaris</taxon>
    </lineage>
</organism>
<keyword evidence="4" id="KW-0406">Ion transport</keyword>
<keyword evidence="4" id="KW-0186">Copper</keyword>
<proteinExistence type="inferred from homology"/>
<comment type="subcellular location">
    <subcellularLocation>
        <location evidence="4">Membrane</location>
        <topology evidence="4">Multi-pass membrane protein</topology>
    </subcellularLocation>
</comment>
<dbReference type="AlphaFoldDB" id="A0A4P9ZMM8"/>
<dbReference type="EMBL" id="ML003229">
    <property type="protein sequence ID" value="RKP34375.1"/>
    <property type="molecule type" value="Genomic_DNA"/>
</dbReference>
<keyword evidence="4" id="KW-0187">Copper transport</keyword>
<evidence type="ECO:0000256" key="1">
    <source>
        <dbReference type="ARBA" id="ARBA00022692"/>
    </source>
</evidence>
<keyword evidence="1 4" id="KW-0812">Transmembrane</keyword>
<dbReference type="GO" id="GO:0016020">
    <property type="term" value="C:membrane"/>
    <property type="evidence" value="ECO:0007669"/>
    <property type="project" value="UniProtKB-SubCell"/>
</dbReference>
<name>A0A4P9ZMM8_9FUNG</name>
<sequence>MDHRPFTPDAVLSFVFFHWPLRTTGQLVLGCLAVAALSMVERLGSRLLYTLMPRSESVYSRSALKTAIYALITIVRYIIMLAIMTGSRAIFCTVILSLATAQFVCEVREAQTASSGYINLENSPTKPAPRPLPHDCAM</sequence>
<keyword evidence="2 4" id="KW-1133">Transmembrane helix</keyword>